<organism evidence="1 2">
    <name type="scientific">Agromyces marinus</name>
    <dbReference type="NCBI Taxonomy" id="1389020"/>
    <lineage>
        <taxon>Bacteria</taxon>
        <taxon>Bacillati</taxon>
        <taxon>Actinomycetota</taxon>
        <taxon>Actinomycetes</taxon>
        <taxon>Micrococcales</taxon>
        <taxon>Microbacteriaceae</taxon>
        <taxon>Agromyces</taxon>
    </lineage>
</organism>
<proteinExistence type="predicted"/>
<reference evidence="2" key="1">
    <citation type="journal article" date="2019" name="Int. J. Syst. Evol. Microbiol.">
        <title>The Global Catalogue of Microorganisms (GCM) 10K type strain sequencing project: providing services to taxonomists for standard genome sequencing and annotation.</title>
        <authorList>
            <consortium name="The Broad Institute Genomics Platform"/>
            <consortium name="The Broad Institute Genome Sequencing Center for Infectious Disease"/>
            <person name="Wu L."/>
            <person name="Ma J."/>
        </authorList>
    </citation>
    <scope>NUCLEOTIDE SEQUENCE [LARGE SCALE GENOMIC DNA]</scope>
    <source>
        <strain evidence="2">NBRC 109019</strain>
    </source>
</reference>
<sequence length="79" mass="8663">MIGLSSAAPQGGCSRAGCREAATWRVDWRNPRIHAEDRVKTWLACDEHVEFLRDFLSSRSFPVRVTAFEQADAAGGGPS</sequence>
<protein>
    <recommendedName>
        <fullName evidence="3">Acetone carboxylase</fullName>
    </recommendedName>
</protein>
<accession>A0ABN6Y6Z3</accession>
<dbReference type="RefSeq" id="WP_407650921.1">
    <property type="nucleotide sequence ID" value="NZ_AP027734.1"/>
</dbReference>
<evidence type="ECO:0000313" key="1">
    <source>
        <dbReference type="EMBL" id="BDZ53084.1"/>
    </source>
</evidence>
<keyword evidence="2" id="KW-1185">Reference proteome</keyword>
<evidence type="ECO:0008006" key="3">
    <source>
        <dbReference type="Google" id="ProtNLM"/>
    </source>
</evidence>
<dbReference type="Proteomes" id="UP001321477">
    <property type="component" value="Chromosome"/>
</dbReference>
<gene>
    <name evidence="1" type="ORF">GCM10025870_01570</name>
</gene>
<name>A0ABN6Y6Z3_9MICO</name>
<evidence type="ECO:0000313" key="2">
    <source>
        <dbReference type="Proteomes" id="UP001321477"/>
    </source>
</evidence>
<dbReference type="EMBL" id="AP027734">
    <property type="protein sequence ID" value="BDZ53084.1"/>
    <property type="molecule type" value="Genomic_DNA"/>
</dbReference>